<accession>A0A7X3FFM1</accession>
<feature type="chain" id="PRO_5031080618" evidence="1">
    <location>
        <begin position="23"/>
        <end position="59"/>
    </location>
</feature>
<keyword evidence="3" id="KW-1185">Reference proteome</keyword>
<organism evidence="2 3">
    <name type="scientific">Paenibacillus lutrae</name>
    <dbReference type="NCBI Taxonomy" id="2078573"/>
    <lineage>
        <taxon>Bacteria</taxon>
        <taxon>Bacillati</taxon>
        <taxon>Bacillota</taxon>
        <taxon>Bacilli</taxon>
        <taxon>Bacillales</taxon>
        <taxon>Paenibacillaceae</taxon>
        <taxon>Paenibacillus</taxon>
    </lineage>
</organism>
<dbReference type="AlphaFoldDB" id="A0A7X3FFM1"/>
<comment type="caution">
    <text evidence="2">The sequence shown here is derived from an EMBL/GenBank/DDBJ whole genome shotgun (WGS) entry which is preliminary data.</text>
</comment>
<protein>
    <submittedName>
        <fullName evidence="2">Uncharacterized protein</fullName>
    </submittedName>
</protein>
<dbReference type="OrthoDB" id="2615011at2"/>
<proteinExistence type="predicted"/>
<dbReference type="RefSeq" id="WP_157333260.1">
    <property type="nucleotide sequence ID" value="NZ_RHLK01000002.1"/>
</dbReference>
<feature type="signal peptide" evidence="1">
    <location>
        <begin position="1"/>
        <end position="22"/>
    </location>
</feature>
<gene>
    <name evidence="2" type="ORF">EDM21_04480</name>
</gene>
<dbReference type="Proteomes" id="UP000490800">
    <property type="component" value="Unassembled WGS sequence"/>
</dbReference>
<dbReference type="PROSITE" id="PS51257">
    <property type="entry name" value="PROKAR_LIPOPROTEIN"/>
    <property type="match status" value="1"/>
</dbReference>
<sequence>MKKFVSGMIAGIGISACTIVFASPSLQAKNSGATQTIEKLSRYTRWDYDLTARQIKDGF</sequence>
<reference evidence="2 3" key="1">
    <citation type="journal article" date="2019" name="Microorganisms">
        <title>Paenibacillus lutrae sp. nov., A Chitinolytic Species Isolated from A River Otter in Castril Natural Park, Granada, Spain.</title>
        <authorList>
            <person name="Rodriguez M."/>
            <person name="Reina J.C."/>
            <person name="Bejar V."/>
            <person name="Llamas I."/>
        </authorList>
    </citation>
    <scope>NUCLEOTIDE SEQUENCE [LARGE SCALE GENOMIC DNA]</scope>
    <source>
        <strain evidence="2 3">N10</strain>
    </source>
</reference>
<evidence type="ECO:0000313" key="2">
    <source>
        <dbReference type="EMBL" id="MVO98782.1"/>
    </source>
</evidence>
<name>A0A7X3FFM1_9BACL</name>
<evidence type="ECO:0000256" key="1">
    <source>
        <dbReference type="SAM" id="SignalP"/>
    </source>
</evidence>
<dbReference type="EMBL" id="RHLK01000002">
    <property type="protein sequence ID" value="MVO98782.1"/>
    <property type="molecule type" value="Genomic_DNA"/>
</dbReference>
<keyword evidence="1" id="KW-0732">Signal</keyword>
<evidence type="ECO:0000313" key="3">
    <source>
        <dbReference type="Proteomes" id="UP000490800"/>
    </source>
</evidence>